<dbReference type="InterPro" id="IPR011047">
    <property type="entry name" value="Quinoprotein_ADH-like_sf"/>
</dbReference>
<reference evidence="5 6" key="1">
    <citation type="journal article" date="2007" name="Proc. Natl. Acad. Sci. U.S.A.">
        <title>Dandruff-associated Malassezia genomes reveal convergent and divergent virulence traits shared with plant and human fungal pathogens.</title>
        <authorList>
            <person name="Xu J."/>
            <person name="Saunders C.W."/>
            <person name="Hu P."/>
            <person name="Grant R.A."/>
            <person name="Boekhout T."/>
            <person name="Kuramae E.E."/>
            <person name="Kronstad J.W."/>
            <person name="Deangelis Y.M."/>
            <person name="Reeder N.L."/>
            <person name="Johnstone K.R."/>
            <person name="Leland M."/>
            <person name="Fieno A.M."/>
            <person name="Begley W.M."/>
            <person name="Sun Y."/>
            <person name="Lacey M.P."/>
            <person name="Chaudhary T."/>
            <person name="Keough T."/>
            <person name="Chu L."/>
            <person name="Sears R."/>
            <person name="Yuan B."/>
            <person name="Dawson T.L.Jr."/>
        </authorList>
    </citation>
    <scope>NUCLEOTIDE SEQUENCE [LARGE SCALE GENOMIC DNA]</scope>
    <source>
        <strain evidence="6">ATCC MYA-4612 / CBS 7966</strain>
    </source>
</reference>
<keyword evidence="6" id="KW-1185">Reference proteome</keyword>
<dbReference type="InterPro" id="IPR001680">
    <property type="entry name" value="WD40_rpt"/>
</dbReference>
<dbReference type="SMART" id="SM00320">
    <property type="entry name" value="WD40"/>
    <property type="match status" value="8"/>
</dbReference>
<dbReference type="SUPFAM" id="SSF50998">
    <property type="entry name" value="Quinoprotein alcohol dehydrogenase-like"/>
    <property type="match status" value="1"/>
</dbReference>
<dbReference type="PANTHER" id="PTHR19857:SF8">
    <property type="entry name" value="ANGIO-ASSOCIATED MIGRATORY CELL PROTEIN"/>
    <property type="match status" value="1"/>
</dbReference>
<keyword evidence="2" id="KW-0677">Repeat</keyword>
<evidence type="ECO:0008006" key="7">
    <source>
        <dbReference type="Google" id="ProtNLM"/>
    </source>
</evidence>
<dbReference type="EMBL" id="AAYY01000011">
    <property type="protein sequence ID" value="EDP42338.1"/>
    <property type="molecule type" value="Genomic_DNA"/>
</dbReference>
<dbReference type="PROSITE" id="PS50294">
    <property type="entry name" value="WD_REPEATS_REGION"/>
    <property type="match status" value="2"/>
</dbReference>
<evidence type="ECO:0000256" key="4">
    <source>
        <dbReference type="SAM" id="MobiDB-lite"/>
    </source>
</evidence>
<evidence type="ECO:0000256" key="1">
    <source>
        <dbReference type="ARBA" id="ARBA00022574"/>
    </source>
</evidence>
<evidence type="ECO:0000313" key="5">
    <source>
        <dbReference type="EMBL" id="EDP42338.1"/>
    </source>
</evidence>
<dbReference type="CDD" id="cd00200">
    <property type="entry name" value="WD40"/>
    <property type="match status" value="1"/>
</dbReference>
<protein>
    <recommendedName>
        <fullName evidence="7">Anaphase-promoting complex subunit 4 WD40 domain-containing protein</fullName>
    </recommendedName>
</protein>
<dbReference type="GeneID" id="5853858"/>
<comment type="caution">
    <text evidence="5">The sequence shown here is derived from an EMBL/GenBank/DDBJ whole genome shotgun (WGS) entry which is preliminary data.</text>
</comment>
<evidence type="ECO:0000256" key="2">
    <source>
        <dbReference type="ARBA" id="ARBA00022737"/>
    </source>
</evidence>
<dbReference type="OrthoDB" id="10261640at2759"/>
<dbReference type="Proteomes" id="UP000008837">
    <property type="component" value="Unassembled WGS sequence"/>
</dbReference>
<accession>A8Q7R4</accession>
<dbReference type="InParanoid" id="A8Q7R4"/>
<dbReference type="AlphaFoldDB" id="A8Q7R4"/>
<dbReference type="FunCoup" id="A8Q7R4">
    <property type="interactions" value="380"/>
</dbReference>
<dbReference type="PANTHER" id="PTHR19857">
    <property type="entry name" value="MITOCHONDRIAL DIVISION PROTEIN 1-RELATED"/>
    <property type="match status" value="1"/>
</dbReference>
<name>A8Q7R4_MALGO</name>
<dbReference type="InterPro" id="IPR051179">
    <property type="entry name" value="WD_repeat_multifunction"/>
</dbReference>
<feature type="compositionally biased region" description="Acidic residues" evidence="4">
    <location>
        <begin position="25"/>
        <end position="41"/>
    </location>
</feature>
<sequence>MADEWRHESEEADEELQIEPRDVELDVTEGTDEVPMDEGDEELDNQDDEMFQDDSIAAFYSHRKSVFCVQLHPNFPNPPIAVSGGEDDAAWIWNTIDGSEIAHLSGHTDSVVAVAFSHDGEMVATGGLDGRIRVWRRHGKDDEWSTWEFLTNLEGPTEVVWLTWHPRGPVLVAGASDTTIWMWKLPSGAEMNVFNGHTGSVTCGRFTPDGRRLVTGSDDGSLIVWDPSTAAPLGKLKDTDTRFALDGGIMSLCVSPDNKLVVVGGAAGGIRVVSIANLDQGGAAQLVGSFDAHDSGESVESLEFIDLIPSSAPSSQGPPAPSNVVARSSTHFVSAGTDGRAIVWDLKAGTKRGEARHEAAVTKMVVHPFTPLFSTSSMDHRLRTWDARTMQTLGTKHGFTDGVLDIAVGPDDGITQGAETGGIGAYVNSAQSKGYKLIGAGDEGVALVFRLD</sequence>
<organism evidence="5 6">
    <name type="scientific">Malassezia globosa (strain ATCC MYA-4612 / CBS 7966)</name>
    <name type="common">Dandruff-associated fungus</name>
    <dbReference type="NCBI Taxonomy" id="425265"/>
    <lineage>
        <taxon>Eukaryota</taxon>
        <taxon>Fungi</taxon>
        <taxon>Dikarya</taxon>
        <taxon>Basidiomycota</taxon>
        <taxon>Ustilaginomycotina</taxon>
        <taxon>Malasseziomycetes</taxon>
        <taxon>Malasseziales</taxon>
        <taxon>Malasseziaceae</taxon>
        <taxon>Malassezia</taxon>
    </lineage>
</organism>
<gene>
    <name evidence="5" type="ORF">MGL_3096</name>
</gene>
<feature type="repeat" description="WD" evidence="3">
    <location>
        <begin position="162"/>
        <end position="193"/>
    </location>
</feature>
<dbReference type="STRING" id="425265.A8Q7R4"/>
<feature type="repeat" description="WD" evidence="3">
    <location>
        <begin position="354"/>
        <end position="395"/>
    </location>
</feature>
<feature type="repeat" description="WD" evidence="3">
    <location>
        <begin position="104"/>
        <end position="135"/>
    </location>
</feature>
<dbReference type="Gene3D" id="2.130.10.10">
    <property type="entry name" value="YVTN repeat-like/Quinoprotein amine dehydrogenase"/>
    <property type="match status" value="1"/>
</dbReference>
<dbReference type="PROSITE" id="PS50082">
    <property type="entry name" value="WD_REPEATS_2"/>
    <property type="match status" value="5"/>
</dbReference>
<feature type="region of interest" description="Disordered" evidence="4">
    <location>
        <begin position="1"/>
        <end position="41"/>
    </location>
</feature>
<dbReference type="KEGG" id="mgl:MGL_3096"/>
<dbReference type="VEuPathDB" id="FungiDB:MGL_3096"/>
<dbReference type="Pfam" id="PF00400">
    <property type="entry name" value="WD40"/>
    <property type="match status" value="6"/>
</dbReference>
<dbReference type="InterPro" id="IPR015943">
    <property type="entry name" value="WD40/YVTN_repeat-like_dom_sf"/>
</dbReference>
<evidence type="ECO:0000256" key="3">
    <source>
        <dbReference type="PROSITE-ProRule" id="PRU00221"/>
    </source>
</evidence>
<feature type="repeat" description="WD" evidence="3">
    <location>
        <begin position="59"/>
        <end position="103"/>
    </location>
</feature>
<keyword evidence="1 3" id="KW-0853">WD repeat</keyword>
<dbReference type="OMA" id="SIWDYSK"/>
<evidence type="ECO:0000313" key="6">
    <source>
        <dbReference type="Proteomes" id="UP000008837"/>
    </source>
</evidence>
<dbReference type="RefSeq" id="XP_001729552.1">
    <property type="nucleotide sequence ID" value="XM_001729500.1"/>
</dbReference>
<proteinExistence type="predicted"/>
<feature type="repeat" description="WD" evidence="3">
    <location>
        <begin position="194"/>
        <end position="235"/>
    </location>
</feature>